<dbReference type="RefSeq" id="WP_034076256.1">
    <property type="nucleotide sequence ID" value="NZ_CP015878.1"/>
</dbReference>
<evidence type="ECO:0000256" key="1">
    <source>
        <dbReference type="SAM" id="SignalP"/>
    </source>
</evidence>
<feature type="signal peptide" evidence="1">
    <location>
        <begin position="1"/>
        <end position="20"/>
    </location>
</feature>
<name>A0A1A9KH29_9PSED</name>
<sequence length="115" mass="12279">MKKLIFALALTSLGSSLAFADSNVGQCVYPKHVVGSDGSLKFKQQIVILGQPDGNGVQFVLKSFSSFTVGAESNGYIQLVTTPDYNEADPEAGAGKVFGWAKPKDFDFVPLRNCS</sequence>
<dbReference type="AlphaFoldDB" id="A0A1A9KH29"/>
<accession>A0A1A9KH29</accession>
<feature type="chain" id="PRO_5008391750" evidence="1">
    <location>
        <begin position="21"/>
        <end position="115"/>
    </location>
</feature>
<dbReference type="Proteomes" id="UP000077748">
    <property type="component" value="Chromosome"/>
</dbReference>
<keyword evidence="1" id="KW-0732">Signal</keyword>
<reference evidence="2 3" key="1">
    <citation type="submission" date="2016-05" db="EMBL/GenBank/DDBJ databases">
        <title>Genome Sequence of Pseudomonas citronellolis Strain SJTE-3, an Estrogens and Persistent Organic Pollutants degradation strain.</title>
        <authorList>
            <person name="Liang R."/>
        </authorList>
    </citation>
    <scope>NUCLEOTIDE SEQUENCE [LARGE SCALE GENOMIC DNA]</scope>
    <source>
        <strain evidence="2 3">SJTE-3</strain>
    </source>
</reference>
<dbReference type="EMBL" id="CP015878">
    <property type="protein sequence ID" value="ANI16293.1"/>
    <property type="molecule type" value="Genomic_DNA"/>
</dbReference>
<proteinExistence type="predicted"/>
<protein>
    <submittedName>
        <fullName evidence="2">Uncharacterized protein</fullName>
    </submittedName>
</protein>
<evidence type="ECO:0000313" key="3">
    <source>
        <dbReference type="Proteomes" id="UP000077748"/>
    </source>
</evidence>
<evidence type="ECO:0000313" key="2">
    <source>
        <dbReference type="EMBL" id="ANI16293.1"/>
    </source>
</evidence>
<organism evidence="2 3">
    <name type="scientific">Pseudomonas citronellolis</name>
    <dbReference type="NCBI Taxonomy" id="53408"/>
    <lineage>
        <taxon>Bacteria</taxon>
        <taxon>Pseudomonadati</taxon>
        <taxon>Pseudomonadota</taxon>
        <taxon>Gammaproteobacteria</taxon>
        <taxon>Pseudomonadales</taxon>
        <taxon>Pseudomonadaceae</taxon>
        <taxon>Pseudomonas</taxon>
    </lineage>
</organism>
<gene>
    <name evidence="2" type="ORF">A9C11_20985</name>
</gene>